<comment type="caution">
    <text evidence="1">The sequence shown here is derived from an EMBL/GenBank/DDBJ whole genome shotgun (WGS) entry which is preliminary data.</text>
</comment>
<protein>
    <submittedName>
        <fullName evidence="1">Uncharacterized protein</fullName>
    </submittedName>
</protein>
<gene>
    <name evidence="1" type="ORF">BDY19DRAFT_345051</name>
</gene>
<evidence type="ECO:0000313" key="1">
    <source>
        <dbReference type="EMBL" id="KAI0086472.1"/>
    </source>
</evidence>
<reference evidence="1" key="1">
    <citation type="journal article" date="2021" name="Environ. Microbiol.">
        <title>Gene family expansions and transcriptome signatures uncover fungal adaptations to wood decay.</title>
        <authorList>
            <person name="Hage H."/>
            <person name="Miyauchi S."/>
            <person name="Viragh M."/>
            <person name="Drula E."/>
            <person name="Min B."/>
            <person name="Chaduli D."/>
            <person name="Navarro D."/>
            <person name="Favel A."/>
            <person name="Norest M."/>
            <person name="Lesage-Meessen L."/>
            <person name="Balint B."/>
            <person name="Merenyi Z."/>
            <person name="de Eugenio L."/>
            <person name="Morin E."/>
            <person name="Martinez A.T."/>
            <person name="Baldrian P."/>
            <person name="Stursova M."/>
            <person name="Martinez M.J."/>
            <person name="Novotny C."/>
            <person name="Magnuson J.K."/>
            <person name="Spatafora J.W."/>
            <person name="Maurice S."/>
            <person name="Pangilinan J."/>
            <person name="Andreopoulos W."/>
            <person name="LaButti K."/>
            <person name="Hundley H."/>
            <person name="Na H."/>
            <person name="Kuo A."/>
            <person name="Barry K."/>
            <person name="Lipzen A."/>
            <person name="Henrissat B."/>
            <person name="Riley R."/>
            <person name="Ahrendt S."/>
            <person name="Nagy L.G."/>
            <person name="Grigoriev I.V."/>
            <person name="Martin F."/>
            <person name="Rosso M.N."/>
        </authorList>
    </citation>
    <scope>NUCLEOTIDE SEQUENCE</scope>
    <source>
        <strain evidence="1">CBS 384.51</strain>
    </source>
</reference>
<accession>A0ACB8TWM1</accession>
<dbReference type="EMBL" id="MU274923">
    <property type="protein sequence ID" value="KAI0086472.1"/>
    <property type="molecule type" value="Genomic_DNA"/>
</dbReference>
<sequence>MVDDSLLPPTIALKTHDLARQKACATQTLFPGTCVVTVEALETALLPSEKGQRCDFCLCRPLEAKRLARCSGCAEFWYCGPICQKMQWNKHHRRICKRYNRYLASQEYQSLSISERVDSALLSHLAAATLSPESDRVGLQAKLSAPALVFFDLMKGPVVNRRSLPLVGLDSSNRTFVEGAEDMYSRFGNNNFIVHSHLNSCAHGIFPLASRLFNHSCDPNCVAKYRFTRGKPVIMEVVAISTIAMSEELTIPYLDPALPFQTRQEALSVNYGFRCSCSVCTFQKNVSAPPPHANLETELCDFVDSHIIPLYPSQDSKMEQGDTIGTRRSLPDRLYPVLHADYLPGLAEEFSRASHEGEYDRALASGRTLLALYFVLYPPYYPQIGMHALEITKTAWNAVVTCEQEHGDNVVRVTEYEKLARFYYNVTVGVIELLGPEGDEGGPLEELHVMRSLLQP</sequence>
<name>A0ACB8TWM1_9APHY</name>
<proteinExistence type="predicted"/>
<evidence type="ECO:0000313" key="2">
    <source>
        <dbReference type="Proteomes" id="UP001055072"/>
    </source>
</evidence>
<dbReference type="Proteomes" id="UP001055072">
    <property type="component" value="Unassembled WGS sequence"/>
</dbReference>
<keyword evidence="2" id="KW-1185">Reference proteome</keyword>
<organism evidence="1 2">
    <name type="scientific">Irpex rosettiformis</name>
    <dbReference type="NCBI Taxonomy" id="378272"/>
    <lineage>
        <taxon>Eukaryota</taxon>
        <taxon>Fungi</taxon>
        <taxon>Dikarya</taxon>
        <taxon>Basidiomycota</taxon>
        <taxon>Agaricomycotina</taxon>
        <taxon>Agaricomycetes</taxon>
        <taxon>Polyporales</taxon>
        <taxon>Irpicaceae</taxon>
        <taxon>Irpex</taxon>
    </lineage>
</organism>